<feature type="binding site" evidence="8">
    <location>
        <begin position="252"/>
        <end position="253"/>
    </location>
    <ligand>
        <name>substrate</name>
    </ligand>
</feature>
<dbReference type="GO" id="GO:0009089">
    <property type="term" value="P:lysine biosynthetic process via diaminopimelate"/>
    <property type="evidence" value="ECO:0007669"/>
    <property type="project" value="UniProtKB-UniRule"/>
</dbReference>
<evidence type="ECO:0000256" key="7">
    <source>
        <dbReference type="ARBA" id="ARBA00051712"/>
    </source>
</evidence>
<feature type="binding site" evidence="8">
    <location>
        <position position="91"/>
    </location>
    <ligand>
        <name>substrate</name>
    </ligand>
</feature>
<reference evidence="10 11" key="1">
    <citation type="submission" date="2014-02" db="EMBL/GenBank/DDBJ databases">
        <title>The genome announcement of Streptomyces toyocaensis NRRL15009.</title>
        <authorList>
            <person name="Hong H.-J."/>
            <person name="Kwun M.J."/>
        </authorList>
    </citation>
    <scope>NUCLEOTIDE SEQUENCE [LARGE SCALE GENOMIC DNA]</scope>
    <source>
        <strain evidence="10 11">NRRL 15009</strain>
    </source>
</reference>
<dbReference type="GO" id="GO:0008837">
    <property type="term" value="F:diaminopimelate epimerase activity"/>
    <property type="evidence" value="ECO:0007669"/>
    <property type="project" value="UniProtKB-UniRule"/>
</dbReference>
<evidence type="ECO:0000256" key="6">
    <source>
        <dbReference type="ARBA" id="ARBA00023235"/>
    </source>
</evidence>
<comment type="function">
    <text evidence="8">Catalyzes the stereoinversion of LL-2,6-diaminopimelate (L,L-DAP) to meso-diaminopimelate (meso-DAP), a precursor of L-lysine and an essential component of the bacterial peptidoglycan.</text>
</comment>
<comment type="caution">
    <text evidence="8">Lacks conserved residue(s) required for the propagation of feature annotation.</text>
</comment>
<evidence type="ECO:0000256" key="1">
    <source>
        <dbReference type="ARBA" id="ARBA00005196"/>
    </source>
</evidence>
<keyword evidence="11" id="KW-1185">Reference proteome</keyword>
<proteinExistence type="inferred from homology"/>
<comment type="catalytic activity">
    <reaction evidence="7 8">
        <text>(2S,6S)-2,6-diaminopimelate = meso-2,6-diaminopimelate</text>
        <dbReference type="Rhea" id="RHEA:15393"/>
        <dbReference type="ChEBI" id="CHEBI:57609"/>
        <dbReference type="ChEBI" id="CHEBI:57791"/>
        <dbReference type="EC" id="5.1.1.7"/>
    </reaction>
</comment>
<keyword evidence="5 8" id="KW-0457">Lysine biosynthesis</keyword>
<evidence type="ECO:0000256" key="4">
    <source>
        <dbReference type="ARBA" id="ARBA00022605"/>
    </source>
</evidence>
<comment type="subcellular location">
    <subcellularLocation>
        <location evidence="8">Cytoplasm</location>
    </subcellularLocation>
</comment>
<comment type="similarity">
    <text evidence="2 8">Belongs to the diaminopimelate epimerase family.</text>
</comment>
<dbReference type="Pfam" id="PF01678">
    <property type="entry name" value="DAP_epimerase"/>
    <property type="match status" value="2"/>
</dbReference>
<feature type="site" description="Could be important to modulate the pK values of the two catalytic cysteine residues" evidence="8">
    <location>
        <position position="192"/>
    </location>
</feature>
<feature type="active site" description="Proton acceptor" evidence="8">
    <location>
        <position position="251"/>
    </location>
</feature>
<keyword evidence="6 8" id="KW-0413">Isomerase</keyword>
<evidence type="ECO:0000256" key="2">
    <source>
        <dbReference type="ARBA" id="ARBA00010219"/>
    </source>
</evidence>
<dbReference type="PROSITE" id="PS01326">
    <property type="entry name" value="DAP_EPIMERASE"/>
    <property type="match status" value="1"/>
</dbReference>
<evidence type="ECO:0000256" key="9">
    <source>
        <dbReference type="PROSITE-ProRule" id="PRU10125"/>
    </source>
</evidence>
<evidence type="ECO:0000313" key="10">
    <source>
        <dbReference type="EMBL" id="KES07485.1"/>
    </source>
</evidence>
<evidence type="ECO:0000256" key="5">
    <source>
        <dbReference type="ARBA" id="ARBA00023154"/>
    </source>
</evidence>
<comment type="pathway">
    <text evidence="1 8">Amino-acid biosynthesis; L-lysine biosynthesis via DAP pathway; DL-2,6-diaminopimelate from LL-2,6-diaminopimelate: step 1/1.</text>
</comment>
<dbReference type="UniPathway" id="UPA00034">
    <property type="reaction ID" value="UER00025"/>
</dbReference>
<dbReference type="STRING" id="55952.BU52_08435"/>
<dbReference type="eggNOG" id="COG0253">
    <property type="taxonomic scope" value="Bacteria"/>
</dbReference>
<dbReference type="Proteomes" id="UP000028341">
    <property type="component" value="Unassembled WGS sequence"/>
</dbReference>
<comment type="subunit">
    <text evidence="8">Homodimer.</text>
</comment>
<feature type="binding site" evidence="8">
    <location>
        <begin position="101"/>
        <end position="102"/>
    </location>
    <ligand>
        <name>substrate</name>
    </ligand>
</feature>
<evidence type="ECO:0000256" key="3">
    <source>
        <dbReference type="ARBA" id="ARBA00013080"/>
    </source>
</evidence>
<dbReference type="EMBL" id="JFCB01000005">
    <property type="protein sequence ID" value="KES07485.1"/>
    <property type="molecule type" value="Genomic_DNA"/>
</dbReference>
<keyword evidence="4 8" id="KW-0028">Amino-acid biosynthesis</keyword>
<dbReference type="Gene3D" id="3.10.310.10">
    <property type="entry name" value="Diaminopimelate Epimerase, Chain A, domain 1"/>
    <property type="match status" value="2"/>
</dbReference>
<feature type="binding site" evidence="8">
    <location>
        <position position="36"/>
    </location>
    <ligand>
        <name>substrate</name>
    </ligand>
</feature>
<feature type="active site" evidence="9">
    <location>
        <position position="100"/>
    </location>
</feature>
<sequence length="356" mass="38192">MERRPVRTWRDGAKSQRDGKYVMSTLSLTKAHGSRNDIFVVDGAPLDHFATADELTRAVGLLCDRKRGLGGDGVYFVADHGDGTARAWFYNPDGSEALLCGNGMRCAGRILLDRHRAESVVVEQGPYSFTVRDRGRTSHGVRQVSVELPAVDFAPGQPIVAEAGPHGVYVDRLLPAFHPARHVTAVAVPNSHLITVIDAYDEAELIETGRRVAGSPDVFPIGANLSFVLPLSDDEVFIHTYERGAGLTPSCGSGIAASRATLSRLGLVDPERPVTVRNPGGVARSYLQTVGAVWQPVLEGNATLVYDAELDPAVLLGDGPVSYEGAAHMAEISAFAELSRENMKVLHEAGIHPTEV</sequence>
<dbReference type="AlphaFoldDB" id="A0A081XVB2"/>
<protein>
    <recommendedName>
        <fullName evidence="3 8">Diaminopimelate epimerase</fullName>
        <shortName evidence="8">DAP epimerase</shortName>
        <ecNumber evidence="3 8">5.1.1.7</ecNumber>
    </recommendedName>
    <alternativeName>
        <fullName evidence="8">PLP-independent amino acid racemase</fullName>
    </alternativeName>
</protein>
<dbReference type="EC" id="5.1.1.7" evidence="3 8"/>
<accession>A0A081XVB2</accession>
<feature type="binding site" evidence="8">
    <location>
        <position position="224"/>
    </location>
    <ligand>
        <name>substrate</name>
    </ligand>
</feature>
<feature type="binding site" evidence="8">
    <location>
        <position position="190"/>
    </location>
    <ligand>
        <name>substrate</name>
    </ligand>
</feature>
<dbReference type="InterPro" id="IPR018510">
    <property type="entry name" value="DAP_epimerase_AS"/>
</dbReference>
<gene>
    <name evidence="8" type="primary">dapF</name>
    <name evidence="10" type="ORF">BU52_08435</name>
</gene>
<dbReference type="PANTHER" id="PTHR31689:SF0">
    <property type="entry name" value="DIAMINOPIMELATE EPIMERASE"/>
    <property type="match status" value="1"/>
</dbReference>
<feature type="active site" description="Proton donor" evidence="8">
    <location>
        <position position="100"/>
    </location>
</feature>
<dbReference type="HAMAP" id="MF_00197">
    <property type="entry name" value="DAP_epimerase"/>
    <property type="match status" value="1"/>
</dbReference>
<dbReference type="InterPro" id="IPR001653">
    <property type="entry name" value="DAP_epimerase_DapF"/>
</dbReference>
<dbReference type="GO" id="GO:0005829">
    <property type="term" value="C:cytosol"/>
    <property type="evidence" value="ECO:0007669"/>
    <property type="project" value="TreeGrafter"/>
</dbReference>
<dbReference type="SUPFAM" id="SSF54506">
    <property type="entry name" value="Diaminopimelate epimerase-like"/>
    <property type="match status" value="2"/>
</dbReference>
<dbReference type="NCBIfam" id="TIGR00652">
    <property type="entry name" value="DapF"/>
    <property type="match status" value="1"/>
</dbReference>
<comment type="caution">
    <text evidence="10">The sequence shown here is derived from an EMBL/GenBank/DDBJ whole genome shotgun (WGS) entry which is preliminary data.</text>
</comment>
<evidence type="ECO:0000256" key="8">
    <source>
        <dbReference type="HAMAP-Rule" id="MF_00197"/>
    </source>
</evidence>
<feature type="site" description="Could be important to modulate the pK values of the two catalytic cysteine residues" evidence="8">
    <location>
        <position position="242"/>
    </location>
</feature>
<evidence type="ECO:0000313" key="11">
    <source>
        <dbReference type="Proteomes" id="UP000028341"/>
    </source>
</evidence>
<feature type="binding site" evidence="8">
    <location>
        <begin position="242"/>
        <end position="243"/>
    </location>
    <ligand>
        <name>substrate</name>
    </ligand>
</feature>
<keyword evidence="8" id="KW-0963">Cytoplasm</keyword>
<organism evidence="10 11">
    <name type="scientific">Streptomyces toyocaensis</name>
    <dbReference type="NCBI Taxonomy" id="55952"/>
    <lineage>
        <taxon>Bacteria</taxon>
        <taxon>Bacillati</taxon>
        <taxon>Actinomycetota</taxon>
        <taxon>Actinomycetes</taxon>
        <taxon>Kitasatosporales</taxon>
        <taxon>Streptomycetaceae</taxon>
        <taxon>Streptomyces</taxon>
    </lineage>
</organism>
<name>A0A081XVB2_STRTO</name>
<dbReference type="PANTHER" id="PTHR31689">
    <property type="entry name" value="DIAMINOPIMELATE EPIMERASE, CHLOROPLASTIC"/>
    <property type="match status" value="1"/>
</dbReference>